<sequence>MNNPYFAKVKAYLQDLHFHISHENPTDGVLVVDKPEAGIQNLVIGCADPLLIMEQHILDLPVLTTKVLQSLLQKNRDIIHGAFVLDETGRKLIFRDTLQLEKLDLCEIEASFNSLALLLSEYSEQLIEFSKIKVNSYEHIPSHI</sequence>
<dbReference type="Pfam" id="PF22550">
    <property type="entry name" value="CesT_Tir_1"/>
    <property type="match status" value="1"/>
</dbReference>
<comment type="caution">
    <text evidence="1">The sequence shown here is derived from an EMBL/GenBank/DDBJ whole genome shotgun (WGS) entry which is preliminary data.</text>
</comment>
<protein>
    <submittedName>
        <fullName evidence="1">Molecular chaperone Tir</fullName>
    </submittedName>
</protein>
<keyword evidence="2" id="KW-1185">Reference proteome</keyword>
<accession>A0ABW0E9M8</accession>
<dbReference type="SUPFAM" id="SSF69635">
    <property type="entry name" value="Type III secretory system chaperone-like"/>
    <property type="match status" value="1"/>
</dbReference>
<gene>
    <name evidence="1" type="ORF">ACFPIB_05040</name>
</gene>
<evidence type="ECO:0000313" key="2">
    <source>
        <dbReference type="Proteomes" id="UP001596161"/>
    </source>
</evidence>
<dbReference type="Proteomes" id="UP001596161">
    <property type="component" value="Unassembled WGS sequence"/>
</dbReference>
<name>A0ABW0E9M8_9BACT</name>
<dbReference type="InterPro" id="IPR054345">
    <property type="entry name" value="Tir-like"/>
</dbReference>
<dbReference type="RefSeq" id="WP_378016340.1">
    <property type="nucleotide sequence ID" value="NZ_JBHSKT010000002.1"/>
</dbReference>
<evidence type="ECO:0000313" key="1">
    <source>
        <dbReference type="EMBL" id="MFC5269965.1"/>
    </source>
</evidence>
<organism evidence="1 2">
    <name type="scientific">Adhaeribacter terreus</name>
    <dbReference type="NCBI Taxonomy" id="529703"/>
    <lineage>
        <taxon>Bacteria</taxon>
        <taxon>Pseudomonadati</taxon>
        <taxon>Bacteroidota</taxon>
        <taxon>Cytophagia</taxon>
        <taxon>Cytophagales</taxon>
        <taxon>Hymenobacteraceae</taxon>
        <taxon>Adhaeribacter</taxon>
    </lineage>
</organism>
<dbReference type="Gene3D" id="3.30.1460.10">
    <property type="match status" value="1"/>
</dbReference>
<proteinExistence type="predicted"/>
<dbReference type="EMBL" id="JBHSKT010000002">
    <property type="protein sequence ID" value="MFC5269965.1"/>
    <property type="molecule type" value="Genomic_DNA"/>
</dbReference>
<reference evidence="2" key="1">
    <citation type="journal article" date="2019" name="Int. J. Syst. Evol. Microbiol.">
        <title>The Global Catalogue of Microorganisms (GCM) 10K type strain sequencing project: providing services to taxonomists for standard genome sequencing and annotation.</title>
        <authorList>
            <consortium name="The Broad Institute Genomics Platform"/>
            <consortium name="The Broad Institute Genome Sequencing Center for Infectious Disease"/>
            <person name="Wu L."/>
            <person name="Ma J."/>
        </authorList>
    </citation>
    <scope>NUCLEOTIDE SEQUENCE [LARGE SCALE GENOMIC DNA]</scope>
    <source>
        <strain evidence="2">KACC 12602</strain>
    </source>
</reference>